<evidence type="ECO:0000313" key="3">
    <source>
        <dbReference type="Proteomes" id="UP001285908"/>
    </source>
</evidence>
<dbReference type="Proteomes" id="UP001285908">
    <property type="component" value="Unassembled WGS sequence"/>
</dbReference>
<keyword evidence="1" id="KW-1133">Transmembrane helix</keyword>
<feature type="transmembrane region" description="Helical" evidence="1">
    <location>
        <begin position="36"/>
        <end position="62"/>
    </location>
</feature>
<keyword evidence="1" id="KW-0812">Transmembrane</keyword>
<protein>
    <submittedName>
        <fullName evidence="2">Uncharacterized protein</fullName>
    </submittedName>
</protein>
<gene>
    <name evidence="2" type="ORF">B0T23DRAFT_41086</name>
</gene>
<accession>A0AAJ0IHH9</accession>
<name>A0AAJ0IHH9_9PEZI</name>
<evidence type="ECO:0000256" key="1">
    <source>
        <dbReference type="SAM" id="Phobius"/>
    </source>
</evidence>
<comment type="caution">
    <text evidence="2">The sequence shown here is derived from an EMBL/GenBank/DDBJ whole genome shotgun (WGS) entry which is preliminary data.</text>
</comment>
<sequence>MDGGLVLRYHVLLLFCEFFGLWATPLQSVHSFLIDVSLGAVLLLLLFLALFRFLFSFLFFLFSRKLSTIPRAQISTHLQFGFVPFSPAVASMLYPEPV</sequence>
<reference evidence="2 3" key="1">
    <citation type="journal article" date="2023" name="Mol. Phylogenet. Evol.">
        <title>Genome-scale phylogeny and comparative genomics of the fungal order Sordariales.</title>
        <authorList>
            <person name="Hensen N."/>
            <person name="Bonometti L."/>
            <person name="Westerberg I."/>
            <person name="Brannstrom I.O."/>
            <person name="Guillou S."/>
            <person name="Cros-Aarteil S."/>
            <person name="Calhoun S."/>
            <person name="Haridas S."/>
            <person name="Kuo A."/>
            <person name="Mondo S."/>
            <person name="Pangilinan J."/>
            <person name="Riley R."/>
            <person name="LaButti K."/>
            <person name="Andreopoulos B."/>
            <person name="Lipzen A."/>
            <person name="Chen C."/>
            <person name="Yan M."/>
            <person name="Daum C."/>
            <person name="Ng V."/>
            <person name="Clum A."/>
            <person name="Steindorff A."/>
            <person name="Ohm R.A."/>
            <person name="Martin F."/>
            <person name="Silar P."/>
            <person name="Natvig D.O."/>
            <person name="Lalanne C."/>
            <person name="Gautier V."/>
            <person name="Ament-Velasquez S.L."/>
            <person name="Kruys A."/>
            <person name="Hutchinson M.I."/>
            <person name="Powell A.J."/>
            <person name="Barry K."/>
            <person name="Miller A.N."/>
            <person name="Grigoriev I.V."/>
            <person name="Debuchy R."/>
            <person name="Gladieux P."/>
            <person name="Hiltunen Thoren M."/>
            <person name="Johannesson H."/>
        </authorList>
    </citation>
    <scope>NUCLEOTIDE SEQUENCE [LARGE SCALE GENOMIC DNA]</scope>
    <source>
        <strain evidence="2 3">FGSC 10403</strain>
    </source>
</reference>
<dbReference type="EMBL" id="JAULSX010000001">
    <property type="protein sequence ID" value="KAK3500374.1"/>
    <property type="molecule type" value="Genomic_DNA"/>
</dbReference>
<keyword evidence="1" id="KW-0472">Membrane</keyword>
<dbReference type="GeneID" id="87877039"/>
<keyword evidence="3" id="KW-1185">Reference proteome</keyword>
<proteinExistence type="predicted"/>
<dbReference type="RefSeq" id="XP_062698007.1">
    <property type="nucleotide sequence ID" value="XM_062839417.1"/>
</dbReference>
<organism evidence="2 3">
    <name type="scientific">Neurospora hispaniola</name>
    <dbReference type="NCBI Taxonomy" id="588809"/>
    <lineage>
        <taxon>Eukaryota</taxon>
        <taxon>Fungi</taxon>
        <taxon>Dikarya</taxon>
        <taxon>Ascomycota</taxon>
        <taxon>Pezizomycotina</taxon>
        <taxon>Sordariomycetes</taxon>
        <taxon>Sordariomycetidae</taxon>
        <taxon>Sordariales</taxon>
        <taxon>Sordariaceae</taxon>
        <taxon>Neurospora</taxon>
    </lineage>
</organism>
<evidence type="ECO:0000313" key="2">
    <source>
        <dbReference type="EMBL" id="KAK3500374.1"/>
    </source>
</evidence>
<feature type="transmembrane region" description="Helical" evidence="1">
    <location>
        <begin position="7"/>
        <end position="24"/>
    </location>
</feature>
<dbReference type="AlphaFoldDB" id="A0AAJ0IHH9"/>